<evidence type="ECO:0000256" key="1">
    <source>
        <dbReference type="ARBA" id="ARBA00022722"/>
    </source>
</evidence>
<protein>
    <recommendedName>
        <fullName evidence="4">Nuclease SbcCD subunit D</fullName>
    </recommendedName>
</protein>
<accession>A0ABT8CMU5</accession>
<organism evidence="6 8">
    <name type="scientific">Paenimyroides ceti</name>
    <dbReference type="NCBI Taxonomy" id="395087"/>
    <lineage>
        <taxon>Bacteria</taxon>
        <taxon>Pseudomonadati</taxon>
        <taxon>Bacteroidota</taxon>
        <taxon>Flavobacteriia</taxon>
        <taxon>Flavobacteriales</taxon>
        <taxon>Flavobacteriaceae</taxon>
        <taxon>Paenimyroides</taxon>
    </lineage>
</organism>
<keyword evidence="2 4" id="KW-0378">Hydrolase</keyword>
<keyword evidence="4" id="KW-0235">DNA replication</keyword>
<sequence length="409" mass="46423">MRILHTADWHLGKRLDYFSRFEEQVAVLNEICTIADREKADVVLVAGDLYDNFNPPTEAIELLYKTLKRLTNNGKRPVIAIAGNHDSPDRIDSPDVLARENGILFAGKPTLEFSAFTVENNFAVTKGEKGFLEIQLPHYSYPLRLLITPFANEHRLKEYLGENEQIGLNEVLSKNWQELADKYCDEKGVNLLTTHLYMNKRGGPVLEEPEGEKPLRIGFADIVYTDAIPRQIQYTALGHLHRYQEIGGHNAPVVYSSSPLQYSFSEADQEKKVVIIEAVPGQEVSYSPIALTQGKPLIRKKMYDINTAVSWLENNPDCLVELTLVTDTSISQNDKKRIEKAHSGIIYIIPEVLGNSVRITDSELSSRRNKSIDENFITYYKNRNNDQLPSEDLLKIFKEVLGNQTDKDT</sequence>
<dbReference type="GO" id="GO:0004527">
    <property type="term" value="F:exonuclease activity"/>
    <property type="evidence" value="ECO:0007669"/>
    <property type="project" value="UniProtKB-KW"/>
</dbReference>
<keyword evidence="1 4" id="KW-0540">Nuclease</keyword>
<evidence type="ECO:0000256" key="4">
    <source>
        <dbReference type="RuleBase" id="RU363069"/>
    </source>
</evidence>
<dbReference type="PANTHER" id="PTHR30337">
    <property type="entry name" value="COMPONENT OF ATP-DEPENDENT DSDNA EXONUCLEASE"/>
    <property type="match status" value="1"/>
</dbReference>
<comment type="subunit">
    <text evidence="4">Heterodimer of SbcC and SbcD.</text>
</comment>
<dbReference type="InterPro" id="IPR029052">
    <property type="entry name" value="Metallo-depent_PP-like"/>
</dbReference>
<dbReference type="InterPro" id="IPR004843">
    <property type="entry name" value="Calcineurin-like_PHP"/>
</dbReference>
<dbReference type="PANTHER" id="PTHR30337:SF0">
    <property type="entry name" value="NUCLEASE SBCCD SUBUNIT D"/>
    <property type="match status" value="1"/>
</dbReference>
<comment type="caution">
    <text evidence="6">The sequence shown here is derived from an EMBL/GenBank/DDBJ whole genome shotgun (WGS) entry which is preliminary data.</text>
</comment>
<evidence type="ECO:0000256" key="3">
    <source>
        <dbReference type="ARBA" id="ARBA00022839"/>
    </source>
</evidence>
<dbReference type="EMBL" id="JAUFQU010000001">
    <property type="protein sequence ID" value="MDN3708808.1"/>
    <property type="molecule type" value="Genomic_DNA"/>
</dbReference>
<name>A0ABT8CMU5_9FLAO</name>
<proteinExistence type="inferred from homology"/>
<evidence type="ECO:0000313" key="6">
    <source>
        <dbReference type="EMBL" id="MDN3705539.1"/>
    </source>
</evidence>
<evidence type="ECO:0000259" key="5">
    <source>
        <dbReference type="Pfam" id="PF00149"/>
    </source>
</evidence>
<keyword evidence="8" id="KW-1185">Reference proteome</keyword>
<dbReference type="EMBL" id="JAUFQU010000001">
    <property type="protein sequence ID" value="MDN3705539.1"/>
    <property type="molecule type" value="Genomic_DNA"/>
</dbReference>
<dbReference type="NCBIfam" id="TIGR00619">
    <property type="entry name" value="sbcd"/>
    <property type="match status" value="1"/>
</dbReference>
<dbReference type="RefSeq" id="WP_290361707.1">
    <property type="nucleotide sequence ID" value="NZ_JAUFQU010000001.1"/>
</dbReference>
<dbReference type="Proteomes" id="UP001242368">
    <property type="component" value="Unassembled WGS sequence"/>
</dbReference>
<dbReference type="CDD" id="cd00840">
    <property type="entry name" value="MPP_Mre11_N"/>
    <property type="match status" value="1"/>
</dbReference>
<evidence type="ECO:0000256" key="2">
    <source>
        <dbReference type="ARBA" id="ARBA00022801"/>
    </source>
</evidence>
<reference evidence="6" key="1">
    <citation type="journal article" date="2014" name="Int. J. Syst. Evol. Microbiol.">
        <title>Complete genome of a new Firmicutes species belonging to the dominant human colonic microbiota ('Ruminococcus bicirculans') reveals two chromosomes and a selective capacity to utilize plant glucans.</title>
        <authorList>
            <consortium name="NISC Comparative Sequencing Program"/>
            <person name="Wegmann U."/>
            <person name="Louis P."/>
            <person name="Goesmann A."/>
            <person name="Henrissat B."/>
            <person name="Duncan S.H."/>
            <person name="Flint H.J."/>
        </authorList>
    </citation>
    <scope>NUCLEOTIDE SEQUENCE</scope>
    <source>
        <strain evidence="6">CECT 7184</strain>
    </source>
</reference>
<dbReference type="SUPFAM" id="SSF56300">
    <property type="entry name" value="Metallo-dependent phosphatases"/>
    <property type="match status" value="1"/>
</dbReference>
<reference evidence="8" key="2">
    <citation type="journal article" date="2019" name="Int. J. Syst. Evol. Microbiol.">
        <title>The Global Catalogue of Microorganisms (GCM) 10K type strain sequencing project: providing services to taxonomists for standard genome sequencing and annotation.</title>
        <authorList>
            <consortium name="The Broad Institute Genomics Platform"/>
            <consortium name="The Broad Institute Genome Sequencing Center for Infectious Disease"/>
            <person name="Wu L."/>
            <person name="Ma J."/>
        </authorList>
    </citation>
    <scope>NUCLEOTIDE SEQUENCE [LARGE SCALE GENOMIC DNA]</scope>
    <source>
        <strain evidence="8">CECT 7184</strain>
    </source>
</reference>
<keyword evidence="3 4" id="KW-0269">Exonuclease</keyword>
<keyword evidence="4" id="KW-0233">DNA recombination</keyword>
<comment type="similarity">
    <text evidence="4">Belongs to the SbcD family.</text>
</comment>
<feature type="domain" description="Calcineurin-like phosphoesterase" evidence="5">
    <location>
        <begin position="1"/>
        <end position="99"/>
    </location>
</feature>
<dbReference type="Gene3D" id="3.60.21.10">
    <property type="match status" value="1"/>
</dbReference>
<dbReference type="InterPro" id="IPR041796">
    <property type="entry name" value="Mre11_N"/>
</dbReference>
<dbReference type="Pfam" id="PF00149">
    <property type="entry name" value="Metallophos"/>
    <property type="match status" value="1"/>
</dbReference>
<keyword evidence="4" id="KW-0255">Endonuclease</keyword>
<dbReference type="InterPro" id="IPR004593">
    <property type="entry name" value="SbcD"/>
</dbReference>
<gene>
    <name evidence="4 6" type="primary">sbcD</name>
    <name evidence="6" type="ORF">QW060_00100</name>
    <name evidence="7" type="ORF">QW060_17025</name>
</gene>
<reference evidence="6" key="3">
    <citation type="submission" date="2023-06" db="EMBL/GenBank/DDBJ databases">
        <authorList>
            <person name="Lucena T."/>
            <person name="Sun Q."/>
        </authorList>
    </citation>
    <scope>NUCLEOTIDE SEQUENCE</scope>
    <source>
        <strain evidence="6">CECT 7184</strain>
    </source>
</reference>
<dbReference type="InterPro" id="IPR050535">
    <property type="entry name" value="DNA_Repair-Maintenance_Comp"/>
</dbReference>
<evidence type="ECO:0000313" key="8">
    <source>
        <dbReference type="Proteomes" id="UP001242368"/>
    </source>
</evidence>
<evidence type="ECO:0000313" key="7">
    <source>
        <dbReference type="EMBL" id="MDN3708808.1"/>
    </source>
</evidence>
<comment type="function">
    <text evidence="4">SbcCD cleaves DNA hairpin structures. These structures can inhibit DNA replication and are intermediates in certain DNA recombination reactions. The complex acts as a 3'-&gt;5' double strand exonuclease that can open hairpins. It also has a 5' single-strand endonuclease activity.</text>
</comment>